<dbReference type="Proteomes" id="UP000049127">
    <property type="component" value="Unassembled WGS sequence"/>
</dbReference>
<organism evidence="2 3">
    <name type="scientific">Paraclostridium sordellii</name>
    <name type="common">Clostridium sordellii</name>
    <dbReference type="NCBI Taxonomy" id="1505"/>
    <lineage>
        <taxon>Bacteria</taxon>
        <taxon>Bacillati</taxon>
        <taxon>Bacillota</taxon>
        <taxon>Clostridia</taxon>
        <taxon>Peptostreptococcales</taxon>
        <taxon>Peptostreptococcaceae</taxon>
        <taxon>Paraclostridium</taxon>
    </lineage>
</organism>
<evidence type="ECO:0000256" key="1">
    <source>
        <dbReference type="ARBA" id="ARBA00022679"/>
    </source>
</evidence>
<protein>
    <submittedName>
        <fullName evidence="2">Mannosyltransferase OCH1</fullName>
    </submittedName>
</protein>
<dbReference type="Pfam" id="PF04488">
    <property type="entry name" value="Gly_transf_sug"/>
    <property type="match status" value="1"/>
</dbReference>
<reference evidence="2 3" key="1">
    <citation type="submission" date="2015-01" db="EMBL/GenBank/DDBJ databases">
        <authorList>
            <person name="Aslett A.Martin."/>
            <person name="De Silva Nishadi"/>
        </authorList>
    </citation>
    <scope>NUCLEOTIDE SEQUENCE [LARGE SCALE GENOMIC DNA]</scope>
    <source>
        <strain evidence="2 3">R28058</strain>
    </source>
</reference>
<proteinExistence type="predicted"/>
<dbReference type="EMBL" id="CEKZ01000014">
    <property type="protein sequence ID" value="CEQ04814.1"/>
    <property type="molecule type" value="Genomic_DNA"/>
</dbReference>
<evidence type="ECO:0000313" key="2">
    <source>
        <dbReference type="EMBL" id="CEQ04814.1"/>
    </source>
</evidence>
<dbReference type="Gene3D" id="3.90.550.20">
    <property type="match status" value="1"/>
</dbReference>
<dbReference type="InterPro" id="IPR029044">
    <property type="entry name" value="Nucleotide-diphossugar_trans"/>
</dbReference>
<dbReference type="OrthoDB" id="9802987at2"/>
<gene>
    <name evidence="2" type="ORF">R28058_25321</name>
</gene>
<dbReference type="GO" id="GO:0000030">
    <property type="term" value="F:mannosyltransferase activity"/>
    <property type="evidence" value="ECO:0007669"/>
    <property type="project" value="TreeGrafter"/>
</dbReference>
<sequence>MAIPKKIHYVWVGEKPKSKDIQRCMKTWEKHLKDYEIIEWNETNFDINSNKFVKEAYEAKKWAYVSDYIRAYAIYNYGGIYLDTDVLVLDNLKELLDNRAFVGYENPDYPFTAVFGAEEKHPFVKKMLDYYDGISFEFDIKDQYKVVNTKTVSDILIEDYNCQLGNKEQLLEDGIKVYKDTILCNPSEKSKTIHIFTGTWLEGKSNLVKNINRFIKLRLTSRSRLKLYSYYRKSKNK</sequence>
<dbReference type="RefSeq" id="WP_055336814.1">
    <property type="nucleotide sequence ID" value="NZ_CDNF01000025.1"/>
</dbReference>
<evidence type="ECO:0000313" key="3">
    <source>
        <dbReference type="Proteomes" id="UP000049127"/>
    </source>
</evidence>
<name>A0A0C7Q9H7_PARSO</name>
<dbReference type="InterPro" id="IPR051706">
    <property type="entry name" value="Glycosyltransferase_domain"/>
</dbReference>
<dbReference type="InterPro" id="IPR007577">
    <property type="entry name" value="GlycoTrfase_DXD_sugar-bd_CS"/>
</dbReference>
<keyword evidence="1 2" id="KW-0808">Transferase</keyword>
<dbReference type="AlphaFoldDB" id="A0A0C7Q9H7"/>
<dbReference type="GO" id="GO:0016020">
    <property type="term" value="C:membrane"/>
    <property type="evidence" value="ECO:0007669"/>
    <property type="project" value="GOC"/>
</dbReference>
<dbReference type="PANTHER" id="PTHR32385">
    <property type="entry name" value="MANNOSYL PHOSPHORYLINOSITOL CERAMIDE SYNTHASE"/>
    <property type="match status" value="1"/>
</dbReference>
<dbReference type="GO" id="GO:0051999">
    <property type="term" value="P:mannosyl-inositol phosphorylceramide biosynthetic process"/>
    <property type="evidence" value="ECO:0007669"/>
    <property type="project" value="TreeGrafter"/>
</dbReference>
<accession>A0A0C7Q9H7</accession>
<keyword evidence="2" id="KW-0328">Glycosyltransferase</keyword>
<dbReference type="SUPFAM" id="SSF53448">
    <property type="entry name" value="Nucleotide-diphospho-sugar transferases"/>
    <property type="match status" value="1"/>
</dbReference>
<dbReference type="PANTHER" id="PTHR32385:SF15">
    <property type="entry name" value="INOSITOL PHOSPHOCERAMIDE MANNOSYLTRANSFERASE 1"/>
    <property type="match status" value="1"/>
</dbReference>